<comment type="caution">
    <text evidence="2">The sequence shown here is derived from an EMBL/GenBank/DDBJ whole genome shotgun (WGS) entry which is preliminary data.</text>
</comment>
<dbReference type="PROSITE" id="PS51318">
    <property type="entry name" value="TAT"/>
    <property type="match status" value="1"/>
</dbReference>
<evidence type="ECO:0000313" key="3">
    <source>
        <dbReference type="Proteomes" id="UP001206895"/>
    </source>
</evidence>
<sequence length="537" mass="55747">MATVEVSRRTMLYGMGALAGAVAVAGCSSSSGSTSSSSSSSSATPTTGLVFDPTTFTEKTTTITTDAGDKKVVYKFFGPITYVTNPSDTEHQSLTISVPTSIDGTAVDATDAPIVFANSVGGYMPASVATATGVGEASMQMGGMGGAPAGGGAPPQAAGGEVRSGGNAMLNAGGGMVSLAKLAVAAGYVAVDPGCRGRSLTDAKGTYYGVAPAAIVDLKAAVRYLRSNKGRVPGNTDRIVSTGTSAGGALSALLGASGDSAAYDPYLTAVGAAKASDAVFASGDWCPITDLEHADGAYEWNWGTNPSSTGAPVDQTVSAQLRQQFATYQAGLKLNGSNDFGQITADNYNRYLLETYLQPSASRYLAALSATDRAKYLAANPFITYTDQKATFSWADYLTHVGVRKKSTPAFDAFDLSAGENNEFGLGTTKARHFTDYSMSKDTTGLTTRRLDKDIPDALNLMNPMYHLGRGDTERAEHWWIRLGTKDSDTALTVSANLAAAVSARGETVDHRMYWDAGHGANEDAADFITWVKKIAG</sequence>
<dbReference type="InterPro" id="IPR049492">
    <property type="entry name" value="BD-FAE-like_dom"/>
</dbReference>
<evidence type="ECO:0000313" key="2">
    <source>
        <dbReference type="EMBL" id="MCP2176798.1"/>
    </source>
</evidence>
<dbReference type="NCBIfam" id="NF041556">
    <property type="entry name" value="tannase_B"/>
    <property type="match status" value="1"/>
</dbReference>
<organism evidence="2 3">
    <name type="scientific">Williamsia maris</name>
    <dbReference type="NCBI Taxonomy" id="72806"/>
    <lineage>
        <taxon>Bacteria</taxon>
        <taxon>Bacillati</taxon>
        <taxon>Actinomycetota</taxon>
        <taxon>Actinomycetes</taxon>
        <taxon>Mycobacteriales</taxon>
        <taxon>Nocardiaceae</taxon>
        <taxon>Williamsia</taxon>
    </lineage>
</organism>
<evidence type="ECO:0000259" key="1">
    <source>
        <dbReference type="Pfam" id="PF20434"/>
    </source>
</evidence>
<dbReference type="SUPFAM" id="SSF53474">
    <property type="entry name" value="alpha/beta-Hydrolases"/>
    <property type="match status" value="1"/>
</dbReference>
<dbReference type="EMBL" id="JAMTCJ010000002">
    <property type="protein sequence ID" value="MCP2176798.1"/>
    <property type="molecule type" value="Genomic_DNA"/>
</dbReference>
<dbReference type="InterPro" id="IPR029058">
    <property type="entry name" value="AB_hydrolase_fold"/>
</dbReference>
<protein>
    <recommendedName>
        <fullName evidence="1">BD-FAE-like domain-containing protein</fullName>
    </recommendedName>
</protein>
<dbReference type="Pfam" id="PF20434">
    <property type="entry name" value="BD-FAE"/>
    <property type="match status" value="1"/>
</dbReference>
<feature type="domain" description="BD-FAE-like" evidence="1">
    <location>
        <begin position="210"/>
        <end position="301"/>
    </location>
</feature>
<reference evidence="2 3" key="1">
    <citation type="submission" date="2022-06" db="EMBL/GenBank/DDBJ databases">
        <title>Genomic Encyclopedia of Archaeal and Bacterial Type Strains, Phase II (KMG-II): from individual species to whole genera.</title>
        <authorList>
            <person name="Goeker M."/>
        </authorList>
    </citation>
    <scope>NUCLEOTIDE SEQUENCE [LARGE SCALE GENOMIC DNA]</scope>
    <source>
        <strain evidence="2 3">DSM 44693</strain>
    </source>
</reference>
<accession>A0ABT1HEY5</accession>
<proteinExistence type="predicted"/>
<name>A0ABT1HEY5_9NOCA</name>
<dbReference type="Gene3D" id="3.40.50.1820">
    <property type="entry name" value="alpha/beta hydrolase"/>
    <property type="match status" value="1"/>
</dbReference>
<dbReference type="InterPro" id="IPR006311">
    <property type="entry name" value="TAT_signal"/>
</dbReference>
<keyword evidence="3" id="KW-1185">Reference proteome</keyword>
<dbReference type="InterPro" id="IPR048124">
    <property type="entry name" value="Tannase_B"/>
</dbReference>
<dbReference type="RefSeq" id="WP_253661743.1">
    <property type="nucleotide sequence ID" value="NZ_BAAAJQ010000001.1"/>
</dbReference>
<gene>
    <name evidence="2" type="ORF">LX13_002617</name>
</gene>
<dbReference type="Proteomes" id="UP001206895">
    <property type="component" value="Unassembled WGS sequence"/>
</dbReference>